<feature type="non-terminal residue" evidence="1">
    <location>
        <position position="129"/>
    </location>
</feature>
<organism evidence="1 2">
    <name type="scientific">Armillaria luteobubalina</name>
    <dbReference type="NCBI Taxonomy" id="153913"/>
    <lineage>
        <taxon>Eukaryota</taxon>
        <taxon>Fungi</taxon>
        <taxon>Dikarya</taxon>
        <taxon>Basidiomycota</taxon>
        <taxon>Agaricomycotina</taxon>
        <taxon>Agaricomycetes</taxon>
        <taxon>Agaricomycetidae</taxon>
        <taxon>Agaricales</taxon>
        <taxon>Marasmiineae</taxon>
        <taxon>Physalacriaceae</taxon>
        <taxon>Armillaria</taxon>
    </lineage>
</organism>
<reference evidence="1" key="1">
    <citation type="submission" date="2023-06" db="EMBL/GenBank/DDBJ databases">
        <authorList>
            <consortium name="Lawrence Berkeley National Laboratory"/>
            <person name="Ahrendt S."/>
            <person name="Sahu N."/>
            <person name="Indic B."/>
            <person name="Wong-Bajracharya J."/>
            <person name="Merenyi Z."/>
            <person name="Ke H.-M."/>
            <person name="Monk M."/>
            <person name="Kocsube S."/>
            <person name="Drula E."/>
            <person name="Lipzen A."/>
            <person name="Balint B."/>
            <person name="Henrissat B."/>
            <person name="Andreopoulos B."/>
            <person name="Martin F.M."/>
            <person name="Harder C.B."/>
            <person name="Rigling D."/>
            <person name="Ford K.L."/>
            <person name="Foster G.D."/>
            <person name="Pangilinan J."/>
            <person name="Papanicolaou A."/>
            <person name="Barry K."/>
            <person name="LaButti K."/>
            <person name="Viragh M."/>
            <person name="Koriabine M."/>
            <person name="Yan M."/>
            <person name="Riley R."/>
            <person name="Champramary S."/>
            <person name="Plett K.L."/>
            <person name="Tsai I.J."/>
            <person name="Slot J."/>
            <person name="Sipos G."/>
            <person name="Plett J."/>
            <person name="Nagy L.G."/>
            <person name="Grigoriev I.V."/>
        </authorList>
    </citation>
    <scope>NUCLEOTIDE SEQUENCE</scope>
    <source>
        <strain evidence="1">HWK02</strain>
    </source>
</reference>
<evidence type="ECO:0000313" key="2">
    <source>
        <dbReference type="Proteomes" id="UP001175228"/>
    </source>
</evidence>
<gene>
    <name evidence="1" type="ORF">EDD18DRAFT_1054155</name>
</gene>
<proteinExistence type="predicted"/>
<protein>
    <submittedName>
        <fullName evidence="1">Uncharacterized protein</fullName>
    </submittedName>
</protein>
<dbReference type="EMBL" id="JAUEPU010000012">
    <property type="protein sequence ID" value="KAK0497764.1"/>
    <property type="molecule type" value="Genomic_DNA"/>
</dbReference>
<dbReference type="AlphaFoldDB" id="A0AA39Q9S0"/>
<keyword evidence="2" id="KW-1185">Reference proteome</keyword>
<evidence type="ECO:0000313" key="1">
    <source>
        <dbReference type="EMBL" id="KAK0497764.1"/>
    </source>
</evidence>
<dbReference type="Proteomes" id="UP001175228">
    <property type="component" value="Unassembled WGS sequence"/>
</dbReference>
<accession>A0AA39Q9S0</accession>
<name>A0AA39Q9S0_9AGAR</name>
<sequence length="129" mass="14565">MLVRTVHRAETTLLASRQGLPRPARLYSTPTRRVNAPALATMPAPQPDFPANLLREAAATQYTDELTGYLKQRTHYTFLPSVRPNDSPSPINNEWYADSATQDLLAVMDACIHNLYDIPRAKSIFDRLR</sequence>
<comment type="caution">
    <text evidence="1">The sequence shown here is derived from an EMBL/GenBank/DDBJ whole genome shotgun (WGS) entry which is preliminary data.</text>
</comment>